<name>A0ABP8DWR9_9MICO</name>
<feature type="transmembrane region" description="Helical" evidence="1">
    <location>
        <begin position="35"/>
        <end position="55"/>
    </location>
</feature>
<proteinExistence type="predicted"/>
<dbReference type="Proteomes" id="UP001501594">
    <property type="component" value="Unassembled WGS sequence"/>
</dbReference>
<keyword evidence="1" id="KW-0472">Membrane</keyword>
<keyword evidence="1" id="KW-1133">Transmembrane helix</keyword>
<protein>
    <submittedName>
        <fullName evidence="2">Uncharacterized protein</fullName>
    </submittedName>
</protein>
<evidence type="ECO:0000256" key="1">
    <source>
        <dbReference type="SAM" id="Phobius"/>
    </source>
</evidence>
<feature type="transmembrane region" description="Helical" evidence="1">
    <location>
        <begin position="76"/>
        <end position="97"/>
    </location>
</feature>
<reference evidence="3" key="1">
    <citation type="journal article" date="2019" name="Int. J. Syst. Evol. Microbiol.">
        <title>The Global Catalogue of Microorganisms (GCM) 10K type strain sequencing project: providing services to taxonomists for standard genome sequencing and annotation.</title>
        <authorList>
            <consortium name="The Broad Institute Genomics Platform"/>
            <consortium name="The Broad Institute Genome Sequencing Center for Infectious Disease"/>
            <person name="Wu L."/>
            <person name="Ma J."/>
        </authorList>
    </citation>
    <scope>NUCLEOTIDE SEQUENCE [LARGE SCALE GENOMIC DNA]</scope>
    <source>
        <strain evidence="3">JCM 17442</strain>
    </source>
</reference>
<accession>A0ABP8DWR9</accession>
<feature type="transmembrane region" description="Helical" evidence="1">
    <location>
        <begin position="117"/>
        <end position="135"/>
    </location>
</feature>
<dbReference type="RefSeq" id="WP_344793022.1">
    <property type="nucleotide sequence ID" value="NZ_BAABAU010000001.1"/>
</dbReference>
<dbReference type="EMBL" id="BAABAU010000001">
    <property type="protein sequence ID" value="GAA4264423.1"/>
    <property type="molecule type" value="Genomic_DNA"/>
</dbReference>
<gene>
    <name evidence="2" type="ORF">GCM10022256_00350</name>
</gene>
<organism evidence="2 3">
    <name type="scientific">Frondihabitans peucedani</name>
    <dbReference type="NCBI Taxonomy" id="598626"/>
    <lineage>
        <taxon>Bacteria</taxon>
        <taxon>Bacillati</taxon>
        <taxon>Actinomycetota</taxon>
        <taxon>Actinomycetes</taxon>
        <taxon>Micrococcales</taxon>
        <taxon>Microbacteriaceae</taxon>
        <taxon>Frondihabitans</taxon>
    </lineage>
</organism>
<comment type="caution">
    <text evidence="2">The sequence shown here is derived from an EMBL/GenBank/DDBJ whole genome shotgun (WGS) entry which is preliminary data.</text>
</comment>
<evidence type="ECO:0000313" key="3">
    <source>
        <dbReference type="Proteomes" id="UP001501594"/>
    </source>
</evidence>
<evidence type="ECO:0000313" key="2">
    <source>
        <dbReference type="EMBL" id="GAA4264423.1"/>
    </source>
</evidence>
<keyword evidence="1" id="KW-0812">Transmembrane</keyword>
<keyword evidence="3" id="KW-1185">Reference proteome</keyword>
<sequence length="149" mass="16135">MRIVRRRYKVLFIAAWLIGFGIVRGLLEQVGAGGFADWLGSFVSLAMTFWAVRVFRVPEEDIAAPRALWRMTGRPTAGFLLGGLIVVGAAFGVWGLIYSNIVAPSPFSTAVAGTDSVPHQVVSLIISVVVGVLYLRSSFRLARRVDVAA</sequence>